<protein>
    <submittedName>
        <fullName evidence="1">Uncharacterized protein</fullName>
    </submittedName>
</protein>
<accession>A0A0K2UT83</accession>
<organism evidence="1">
    <name type="scientific">Lepeophtheirus salmonis</name>
    <name type="common">Salmon louse</name>
    <name type="synonym">Caligus salmonis</name>
    <dbReference type="NCBI Taxonomy" id="72036"/>
    <lineage>
        <taxon>Eukaryota</taxon>
        <taxon>Metazoa</taxon>
        <taxon>Ecdysozoa</taxon>
        <taxon>Arthropoda</taxon>
        <taxon>Crustacea</taxon>
        <taxon>Multicrustacea</taxon>
        <taxon>Hexanauplia</taxon>
        <taxon>Copepoda</taxon>
        <taxon>Siphonostomatoida</taxon>
        <taxon>Caligidae</taxon>
        <taxon>Lepeophtheirus</taxon>
    </lineage>
</organism>
<proteinExistence type="predicted"/>
<sequence length="22" mass="2471">MNEASTIFVEVIINKSYIAQSI</sequence>
<name>A0A0K2UT83_LEPSM</name>
<dbReference type="AlphaFoldDB" id="A0A0K2UT83"/>
<reference evidence="1" key="1">
    <citation type="submission" date="2014-05" db="EMBL/GenBank/DDBJ databases">
        <authorList>
            <person name="Chronopoulou M."/>
        </authorList>
    </citation>
    <scope>NUCLEOTIDE SEQUENCE</scope>
    <source>
        <tissue evidence="1">Whole organism</tissue>
    </source>
</reference>
<dbReference type="EMBL" id="HACA01023909">
    <property type="protein sequence ID" value="CDW41270.1"/>
    <property type="molecule type" value="Transcribed_RNA"/>
</dbReference>
<evidence type="ECO:0000313" key="1">
    <source>
        <dbReference type="EMBL" id="CDW41270.1"/>
    </source>
</evidence>